<reference evidence="2" key="1">
    <citation type="submission" date="2021-02" db="EMBL/GenBank/DDBJ databases">
        <authorList>
            <person name="Nowell W R."/>
        </authorList>
    </citation>
    <scope>NUCLEOTIDE SEQUENCE</scope>
</reference>
<evidence type="ECO:0000313" key="2">
    <source>
        <dbReference type="EMBL" id="CAF4296259.1"/>
    </source>
</evidence>
<evidence type="ECO:0000313" key="4">
    <source>
        <dbReference type="Proteomes" id="UP000676336"/>
    </source>
</evidence>
<evidence type="ECO:0000256" key="1">
    <source>
        <dbReference type="SAM" id="MobiDB-lite"/>
    </source>
</evidence>
<dbReference type="AlphaFoldDB" id="A0A8S2TRE5"/>
<dbReference type="EMBL" id="CAJOBJ010038860">
    <property type="protein sequence ID" value="CAF4315409.1"/>
    <property type="molecule type" value="Genomic_DNA"/>
</dbReference>
<sequence length="59" mass="6113">GAPINESEIPPELFIATPSLSQSTNVTPEVPLRAPPPPPPESTATSISNDSKTSMPQST</sequence>
<feature type="non-terminal residue" evidence="2">
    <location>
        <position position="1"/>
    </location>
</feature>
<feature type="compositionally biased region" description="Polar residues" evidence="1">
    <location>
        <begin position="42"/>
        <end position="59"/>
    </location>
</feature>
<dbReference type="EMBL" id="CAJOBI010035373">
    <property type="protein sequence ID" value="CAF4296259.1"/>
    <property type="molecule type" value="Genomic_DNA"/>
</dbReference>
<organism evidence="2 4">
    <name type="scientific">Rotaria magnacalcarata</name>
    <dbReference type="NCBI Taxonomy" id="392030"/>
    <lineage>
        <taxon>Eukaryota</taxon>
        <taxon>Metazoa</taxon>
        <taxon>Spiralia</taxon>
        <taxon>Gnathifera</taxon>
        <taxon>Rotifera</taxon>
        <taxon>Eurotatoria</taxon>
        <taxon>Bdelloidea</taxon>
        <taxon>Philodinida</taxon>
        <taxon>Philodinidae</taxon>
        <taxon>Rotaria</taxon>
    </lineage>
</organism>
<comment type="caution">
    <text evidence="2">The sequence shown here is derived from an EMBL/GenBank/DDBJ whole genome shotgun (WGS) entry which is preliminary data.</text>
</comment>
<protein>
    <submittedName>
        <fullName evidence="2">Uncharacterized protein</fullName>
    </submittedName>
</protein>
<proteinExistence type="predicted"/>
<name>A0A8S2TRE5_9BILA</name>
<feature type="region of interest" description="Disordered" evidence="1">
    <location>
        <begin position="1"/>
        <end position="59"/>
    </location>
</feature>
<dbReference type="Proteomes" id="UP000676336">
    <property type="component" value="Unassembled WGS sequence"/>
</dbReference>
<feature type="compositionally biased region" description="Polar residues" evidence="1">
    <location>
        <begin position="18"/>
        <end position="27"/>
    </location>
</feature>
<accession>A0A8S2TRE5</accession>
<gene>
    <name evidence="3" type="ORF">GIL414_LOCUS26476</name>
    <name evidence="2" type="ORF">SMN809_LOCUS25898</name>
</gene>
<evidence type="ECO:0000313" key="3">
    <source>
        <dbReference type="EMBL" id="CAF4315409.1"/>
    </source>
</evidence>
<dbReference type="Proteomes" id="UP000681720">
    <property type="component" value="Unassembled WGS sequence"/>
</dbReference>